<reference evidence="1 2" key="1">
    <citation type="journal article" date="2015" name="Proc. Natl. Acad. Sci. U.S.A.">
        <title>Insight into the evolution and origin of leprosy bacilli from the genome sequence of Mycobacterium lepromatosis.</title>
        <authorList>
            <person name="Singh P."/>
            <person name="Benjak A."/>
            <person name="Schuenemann V.J."/>
            <person name="Herbig A."/>
            <person name="Avanzi C."/>
            <person name="Busso P."/>
            <person name="Nieselt K."/>
            <person name="Krause J."/>
            <person name="Vera-Cabrera L."/>
            <person name="Cole S.T."/>
        </authorList>
    </citation>
    <scope>NUCLEOTIDE SEQUENCE [LARGE SCALE GENOMIC DNA]</scope>
    <source>
        <strain evidence="1 2">Mx1-22A</strain>
    </source>
</reference>
<keyword evidence="2" id="KW-1185">Reference proteome</keyword>
<protein>
    <submittedName>
        <fullName evidence="1">Uncharacterized protein</fullName>
    </submittedName>
</protein>
<name>A0A0F4ESV2_9MYCO</name>
<gene>
    <name evidence="1" type="ORF">MLPM_0473</name>
</gene>
<sequence>MRIVDVLITLSIGSSWSEIDDQPKKHLSTRYCTRQLDGSTR</sequence>
<dbReference type="AlphaFoldDB" id="A0A0F4ESV2"/>
<accession>A0A0F4ESV2</accession>
<organism evidence="1 2">
    <name type="scientific">Mycobacterium lepromatosis</name>
    <dbReference type="NCBI Taxonomy" id="480418"/>
    <lineage>
        <taxon>Bacteria</taxon>
        <taxon>Bacillati</taxon>
        <taxon>Actinomycetota</taxon>
        <taxon>Actinomycetes</taxon>
        <taxon>Mycobacteriales</taxon>
        <taxon>Mycobacteriaceae</taxon>
        <taxon>Mycobacterium</taxon>
    </lineage>
</organism>
<proteinExistence type="predicted"/>
<dbReference type="Proteomes" id="UP000053699">
    <property type="component" value="Unassembled WGS sequence"/>
</dbReference>
<evidence type="ECO:0000313" key="2">
    <source>
        <dbReference type="Proteomes" id="UP000053699"/>
    </source>
</evidence>
<evidence type="ECO:0000313" key="1">
    <source>
        <dbReference type="EMBL" id="KJX75687.1"/>
    </source>
</evidence>
<dbReference type="EMBL" id="JRPY01000024">
    <property type="protein sequence ID" value="KJX75687.1"/>
    <property type="molecule type" value="Genomic_DNA"/>
</dbReference>
<dbReference type="PATRIC" id="fig|480418.6.peg.1058"/>
<dbReference type="STRING" id="480418.GCA_000975265_04168"/>
<comment type="caution">
    <text evidence="1">The sequence shown here is derived from an EMBL/GenBank/DDBJ whole genome shotgun (WGS) entry which is preliminary data.</text>
</comment>